<comment type="caution">
    <text evidence="11">The sequence shown here is derived from an EMBL/GenBank/DDBJ whole genome shotgun (WGS) entry which is preliminary data.</text>
</comment>
<name>A0A8B2NXX3_9HYPH</name>
<dbReference type="RefSeq" id="WP_111345973.1">
    <property type="nucleotide sequence ID" value="NZ_JAIWKD010000002.1"/>
</dbReference>
<dbReference type="EMBL" id="QHHQ01000002">
    <property type="protein sequence ID" value="RAI02394.1"/>
    <property type="molecule type" value="Genomic_DNA"/>
</dbReference>
<dbReference type="Proteomes" id="UP000249590">
    <property type="component" value="Unassembled WGS sequence"/>
</dbReference>
<comment type="subcellular location">
    <subcellularLocation>
        <location evidence="1 9">Cell inner membrane</location>
        <topology evidence="1 9">Multi-pass membrane protein</topology>
    </subcellularLocation>
</comment>
<dbReference type="GO" id="GO:0015740">
    <property type="term" value="P:C4-dicarboxylate transport"/>
    <property type="evidence" value="ECO:0007669"/>
    <property type="project" value="TreeGrafter"/>
</dbReference>
<reference evidence="11 12" key="1">
    <citation type="submission" date="2018-05" db="EMBL/GenBank/DDBJ databases">
        <title>Acuticoccus sediminis sp. nov., isolated from deep-sea sediment of Indian Ocean.</title>
        <authorList>
            <person name="Liu X."/>
            <person name="Lai Q."/>
            <person name="Du Y."/>
            <person name="Sun F."/>
            <person name="Zhang X."/>
            <person name="Wang S."/>
            <person name="Shao Z."/>
        </authorList>
    </citation>
    <scope>NUCLEOTIDE SEQUENCE [LARGE SCALE GENOMIC DNA]</scope>
    <source>
        <strain evidence="11 12">PTG4-2</strain>
    </source>
</reference>
<proteinExistence type="inferred from homology"/>
<evidence type="ECO:0000256" key="9">
    <source>
        <dbReference type="RuleBase" id="RU369079"/>
    </source>
</evidence>
<keyword evidence="7 9" id="KW-0472">Membrane</keyword>
<feature type="transmembrane region" description="Helical" evidence="9">
    <location>
        <begin position="12"/>
        <end position="31"/>
    </location>
</feature>
<feature type="transmembrane region" description="Helical" evidence="9">
    <location>
        <begin position="43"/>
        <end position="61"/>
    </location>
</feature>
<keyword evidence="4 9" id="KW-0997">Cell inner membrane</keyword>
<keyword evidence="12" id="KW-1185">Reference proteome</keyword>
<dbReference type="AlphaFoldDB" id="A0A8B2NXX3"/>
<evidence type="ECO:0000313" key="12">
    <source>
        <dbReference type="Proteomes" id="UP000249590"/>
    </source>
</evidence>
<evidence type="ECO:0000256" key="7">
    <source>
        <dbReference type="ARBA" id="ARBA00023136"/>
    </source>
</evidence>
<keyword evidence="6 9" id="KW-1133">Transmembrane helix</keyword>
<evidence type="ECO:0000256" key="1">
    <source>
        <dbReference type="ARBA" id="ARBA00004429"/>
    </source>
</evidence>
<comment type="function">
    <text evidence="9">Part of the tripartite ATP-independent periplasmic (TRAP) transport system.</text>
</comment>
<sequence>MARLLGEILTWVVLGLMVALTCVVVVAVIFRYSGASLSWYDEIAGVLLAWITYYGAALAALHRSHIGFDDVLLALPHKARAVAVIVAEGLVLFFFGLMAWAGLEVLDILQGETLVALDWVPVSITQSVIPIGAILFIIAELLSLPFYWFDVMHGKSSEHAVMAHGETPTHGPSAAENSR</sequence>
<dbReference type="GO" id="GO:0005886">
    <property type="term" value="C:plasma membrane"/>
    <property type="evidence" value="ECO:0007669"/>
    <property type="project" value="UniProtKB-SubCell"/>
</dbReference>
<evidence type="ECO:0000259" key="10">
    <source>
        <dbReference type="Pfam" id="PF04290"/>
    </source>
</evidence>
<protein>
    <recommendedName>
        <fullName evidence="9">TRAP transporter small permease protein</fullName>
    </recommendedName>
</protein>
<keyword evidence="2 9" id="KW-0813">Transport</keyword>
<evidence type="ECO:0000313" key="11">
    <source>
        <dbReference type="EMBL" id="RAI02394.1"/>
    </source>
</evidence>
<evidence type="ECO:0000256" key="4">
    <source>
        <dbReference type="ARBA" id="ARBA00022519"/>
    </source>
</evidence>
<gene>
    <name evidence="11" type="ORF">DLJ53_13620</name>
</gene>
<keyword evidence="5 9" id="KW-0812">Transmembrane</keyword>
<evidence type="ECO:0000256" key="8">
    <source>
        <dbReference type="ARBA" id="ARBA00038436"/>
    </source>
</evidence>
<dbReference type="InterPro" id="IPR007387">
    <property type="entry name" value="TRAP_DctQ"/>
</dbReference>
<keyword evidence="3" id="KW-1003">Cell membrane</keyword>
<feature type="domain" description="Tripartite ATP-independent periplasmic transporters DctQ component" evidence="10">
    <location>
        <begin position="20"/>
        <end position="142"/>
    </location>
</feature>
<comment type="subunit">
    <text evidence="9">The complex comprises the extracytoplasmic solute receptor protein and the two transmembrane proteins.</text>
</comment>
<dbReference type="GO" id="GO:0022857">
    <property type="term" value="F:transmembrane transporter activity"/>
    <property type="evidence" value="ECO:0007669"/>
    <property type="project" value="UniProtKB-UniRule"/>
</dbReference>
<dbReference type="PANTHER" id="PTHR35011">
    <property type="entry name" value="2,3-DIKETO-L-GULONATE TRAP TRANSPORTER SMALL PERMEASE PROTEIN YIAM"/>
    <property type="match status" value="1"/>
</dbReference>
<evidence type="ECO:0000256" key="6">
    <source>
        <dbReference type="ARBA" id="ARBA00022989"/>
    </source>
</evidence>
<comment type="similarity">
    <text evidence="8 9">Belongs to the TRAP transporter small permease family.</text>
</comment>
<accession>A0A8B2NXX3</accession>
<evidence type="ECO:0000256" key="3">
    <source>
        <dbReference type="ARBA" id="ARBA00022475"/>
    </source>
</evidence>
<dbReference type="OrthoDB" id="5801785at2"/>
<dbReference type="InterPro" id="IPR055348">
    <property type="entry name" value="DctQ"/>
</dbReference>
<feature type="transmembrane region" description="Helical" evidence="9">
    <location>
        <begin position="123"/>
        <end position="149"/>
    </location>
</feature>
<dbReference type="Pfam" id="PF04290">
    <property type="entry name" value="DctQ"/>
    <property type="match status" value="1"/>
</dbReference>
<organism evidence="11 12">
    <name type="scientific">Acuticoccus sediminis</name>
    <dbReference type="NCBI Taxonomy" id="2184697"/>
    <lineage>
        <taxon>Bacteria</taxon>
        <taxon>Pseudomonadati</taxon>
        <taxon>Pseudomonadota</taxon>
        <taxon>Alphaproteobacteria</taxon>
        <taxon>Hyphomicrobiales</taxon>
        <taxon>Amorphaceae</taxon>
        <taxon>Acuticoccus</taxon>
    </lineage>
</organism>
<evidence type="ECO:0000256" key="2">
    <source>
        <dbReference type="ARBA" id="ARBA00022448"/>
    </source>
</evidence>
<dbReference type="PANTHER" id="PTHR35011:SF2">
    <property type="entry name" value="2,3-DIKETO-L-GULONATE TRAP TRANSPORTER SMALL PERMEASE PROTEIN YIAM"/>
    <property type="match status" value="1"/>
</dbReference>
<evidence type="ECO:0000256" key="5">
    <source>
        <dbReference type="ARBA" id="ARBA00022692"/>
    </source>
</evidence>
<feature type="transmembrane region" description="Helical" evidence="9">
    <location>
        <begin position="81"/>
        <end position="103"/>
    </location>
</feature>